<dbReference type="Gramene" id="PVH31372">
    <property type="protein sequence ID" value="PVH31372"/>
    <property type="gene ID" value="PAHAL_9G128300"/>
</dbReference>
<feature type="signal peptide" evidence="2">
    <location>
        <begin position="1"/>
        <end position="17"/>
    </location>
</feature>
<evidence type="ECO:0000313" key="3">
    <source>
        <dbReference type="EMBL" id="PVH31373.1"/>
    </source>
</evidence>
<reference evidence="3" key="1">
    <citation type="submission" date="2018-04" db="EMBL/GenBank/DDBJ databases">
        <title>WGS assembly of Panicum hallii.</title>
        <authorList>
            <person name="Lovell J."/>
            <person name="Jenkins J."/>
            <person name="Lowry D."/>
            <person name="Mamidi S."/>
            <person name="Sreedasyam A."/>
            <person name="Weng X."/>
            <person name="Barry K."/>
            <person name="Bonette J."/>
            <person name="Campitelli B."/>
            <person name="Daum C."/>
            <person name="Gordon S."/>
            <person name="Gould B."/>
            <person name="Lipzen A."/>
            <person name="Macqueen A."/>
            <person name="Palacio-Mejia J."/>
            <person name="Plott C."/>
            <person name="Shakirov E."/>
            <person name="Shu S."/>
            <person name="Yoshinaga Y."/>
            <person name="Zane M."/>
            <person name="Rokhsar D."/>
            <person name="Grimwood J."/>
            <person name="Schmutz J."/>
            <person name="Juenger T."/>
        </authorList>
    </citation>
    <scope>NUCLEOTIDE SEQUENCE [LARGE SCALE GENOMIC DNA]</scope>
    <source>
        <strain evidence="3">FIL2</strain>
    </source>
</reference>
<gene>
    <name evidence="3" type="ORF">PAHAL_9G128300</name>
</gene>
<evidence type="ECO:0000256" key="2">
    <source>
        <dbReference type="SAM" id="SignalP"/>
    </source>
</evidence>
<proteinExistence type="predicted"/>
<protein>
    <submittedName>
        <fullName evidence="3">Uncharacterized protein</fullName>
    </submittedName>
</protein>
<dbReference type="Gramene" id="PVH31373">
    <property type="protein sequence ID" value="PVH31373"/>
    <property type="gene ID" value="PAHAL_9G128300"/>
</dbReference>
<dbReference type="AlphaFoldDB" id="A0A2T8I142"/>
<dbReference type="Proteomes" id="UP000243499">
    <property type="component" value="Chromosome 9"/>
</dbReference>
<dbReference type="EMBL" id="CM008054">
    <property type="protein sequence ID" value="PVH31372.1"/>
    <property type="molecule type" value="Genomic_DNA"/>
</dbReference>
<feature type="compositionally biased region" description="Gly residues" evidence="1">
    <location>
        <begin position="74"/>
        <end position="84"/>
    </location>
</feature>
<feature type="region of interest" description="Disordered" evidence="1">
    <location>
        <begin position="43"/>
        <end position="84"/>
    </location>
</feature>
<organism evidence="3">
    <name type="scientific">Panicum hallii</name>
    <dbReference type="NCBI Taxonomy" id="206008"/>
    <lineage>
        <taxon>Eukaryota</taxon>
        <taxon>Viridiplantae</taxon>
        <taxon>Streptophyta</taxon>
        <taxon>Embryophyta</taxon>
        <taxon>Tracheophyta</taxon>
        <taxon>Spermatophyta</taxon>
        <taxon>Magnoliopsida</taxon>
        <taxon>Liliopsida</taxon>
        <taxon>Poales</taxon>
        <taxon>Poaceae</taxon>
        <taxon>PACMAD clade</taxon>
        <taxon>Panicoideae</taxon>
        <taxon>Panicodae</taxon>
        <taxon>Paniceae</taxon>
        <taxon>Panicinae</taxon>
        <taxon>Panicum</taxon>
        <taxon>Panicum sect. Panicum</taxon>
    </lineage>
</organism>
<keyword evidence="2" id="KW-0732">Signal</keyword>
<sequence>MLVLEALLALQLVPAESGWKSFAWRNLKEEGSVQTAELRRERSAAFSVPAPPPRPQRRFPPSAVLGGAPKWPPQGGGMVPHEGGCGMKRKSAPWSSSCTELTLHVSSGPLLWRWWCSWLVPWWCYIALPFL</sequence>
<feature type="chain" id="PRO_5036051359" evidence="2">
    <location>
        <begin position="18"/>
        <end position="131"/>
    </location>
</feature>
<accession>A0A2T8I142</accession>
<dbReference type="EMBL" id="CM008054">
    <property type="protein sequence ID" value="PVH31373.1"/>
    <property type="molecule type" value="Genomic_DNA"/>
</dbReference>
<name>A0A2T8I142_9POAL</name>
<evidence type="ECO:0000256" key="1">
    <source>
        <dbReference type="SAM" id="MobiDB-lite"/>
    </source>
</evidence>